<evidence type="ECO:0000256" key="1">
    <source>
        <dbReference type="ARBA" id="ARBA00005820"/>
    </source>
</evidence>
<reference evidence="7 8" key="1">
    <citation type="submission" date="2019-02" db="EMBL/GenBank/DDBJ databases">
        <title>Draft genome sequences of novel Actinobacteria.</title>
        <authorList>
            <person name="Sahin N."/>
            <person name="Ay H."/>
            <person name="Saygin H."/>
        </authorList>
    </citation>
    <scope>NUCLEOTIDE SEQUENCE [LARGE SCALE GENOMIC DNA]</scope>
    <source>
        <strain evidence="7 8">KC201</strain>
    </source>
</reference>
<dbReference type="SMART" id="SM00862">
    <property type="entry name" value="Trans_reg_C"/>
    <property type="match status" value="1"/>
</dbReference>
<evidence type="ECO:0000256" key="4">
    <source>
        <dbReference type="ARBA" id="ARBA00023163"/>
    </source>
</evidence>
<evidence type="ECO:0008006" key="9">
    <source>
        <dbReference type="Google" id="ProtNLM"/>
    </source>
</evidence>
<keyword evidence="8" id="KW-1185">Reference proteome</keyword>
<evidence type="ECO:0000259" key="5">
    <source>
        <dbReference type="SMART" id="SM00862"/>
    </source>
</evidence>
<evidence type="ECO:0000313" key="7">
    <source>
        <dbReference type="EMBL" id="TDC09984.1"/>
    </source>
</evidence>
<dbReference type="AlphaFoldDB" id="A0A4R4NMI3"/>
<evidence type="ECO:0000256" key="3">
    <source>
        <dbReference type="ARBA" id="ARBA00023125"/>
    </source>
</evidence>
<dbReference type="Gene3D" id="1.10.10.10">
    <property type="entry name" value="Winged helix-like DNA-binding domain superfamily/Winged helix DNA-binding domain"/>
    <property type="match status" value="2"/>
</dbReference>
<dbReference type="InterPro" id="IPR027417">
    <property type="entry name" value="P-loop_NTPase"/>
</dbReference>
<comment type="caution">
    <text evidence="7">The sequence shown here is derived from an EMBL/GenBank/DDBJ whole genome shotgun (WGS) entry which is preliminary data.</text>
</comment>
<keyword evidence="2" id="KW-0805">Transcription regulation</keyword>
<feature type="domain" description="Bacterial transcriptional activator" evidence="6">
    <location>
        <begin position="93"/>
        <end position="235"/>
    </location>
</feature>
<dbReference type="InterPro" id="IPR001867">
    <property type="entry name" value="OmpR/PhoB-type_DNA-bd"/>
</dbReference>
<name>A0A4R4NMI3_9ACTN</name>
<dbReference type="InterPro" id="IPR011990">
    <property type="entry name" value="TPR-like_helical_dom_sf"/>
</dbReference>
<dbReference type="SMART" id="SM01043">
    <property type="entry name" value="BTAD"/>
    <property type="match status" value="1"/>
</dbReference>
<dbReference type="CDD" id="cd15831">
    <property type="entry name" value="BTAD"/>
    <property type="match status" value="1"/>
</dbReference>
<dbReference type="InterPro" id="IPR051677">
    <property type="entry name" value="AfsR-DnrI-RedD_regulator"/>
</dbReference>
<dbReference type="Pfam" id="PF03704">
    <property type="entry name" value="BTAD"/>
    <property type="match status" value="1"/>
</dbReference>
<dbReference type="SUPFAM" id="SSF48452">
    <property type="entry name" value="TPR-like"/>
    <property type="match status" value="2"/>
</dbReference>
<dbReference type="GO" id="GO:0000160">
    <property type="term" value="P:phosphorelay signal transduction system"/>
    <property type="evidence" value="ECO:0007669"/>
    <property type="project" value="InterPro"/>
</dbReference>
<keyword evidence="3" id="KW-0238">DNA-binding</keyword>
<evidence type="ECO:0000256" key="2">
    <source>
        <dbReference type="ARBA" id="ARBA00023015"/>
    </source>
</evidence>
<dbReference type="PRINTS" id="PR00364">
    <property type="entry name" value="DISEASERSIST"/>
</dbReference>
<dbReference type="SUPFAM" id="SSF46894">
    <property type="entry name" value="C-terminal effector domain of the bipartite response regulators"/>
    <property type="match status" value="1"/>
</dbReference>
<dbReference type="InterPro" id="IPR036388">
    <property type="entry name" value="WH-like_DNA-bd_sf"/>
</dbReference>
<dbReference type="RefSeq" id="WP_132330618.1">
    <property type="nucleotide sequence ID" value="NZ_SMJZ01000013.1"/>
</dbReference>
<protein>
    <recommendedName>
        <fullName evidence="9">Tetratricopeptide repeat protein</fullName>
    </recommendedName>
</protein>
<proteinExistence type="inferred from homology"/>
<keyword evidence="4" id="KW-0804">Transcription</keyword>
<dbReference type="InterPro" id="IPR005158">
    <property type="entry name" value="BTAD"/>
</dbReference>
<dbReference type="SUPFAM" id="SSF52540">
    <property type="entry name" value="P-loop containing nucleoside triphosphate hydrolases"/>
    <property type="match status" value="1"/>
</dbReference>
<dbReference type="Gene3D" id="1.25.40.10">
    <property type="entry name" value="Tetratricopeptide repeat domain"/>
    <property type="match status" value="3"/>
</dbReference>
<dbReference type="InterPro" id="IPR019734">
    <property type="entry name" value="TPR_rpt"/>
</dbReference>
<dbReference type="InterPro" id="IPR016032">
    <property type="entry name" value="Sig_transdc_resp-reg_C-effctor"/>
</dbReference>
<dbReference type="GO" id="GO:0003677">
    <property type="term" value="F:DNA binding"/>
    <property type="evidence" value="ECO:0007669"/>
    <property type="project" value="UniProtKB-KW"/>
</dbReference>
<dbReference type="PANTHER" id="PTHR35807">
    <property type="entry name" value="TRANSCRIPTIONAL REGULATOR REDD-RELATED"/>
    <property type="match status" value="1"/>
</dbReference>
<dbReference type="GO" id="GO:0043531">
    <property type="term" value="F:ADP binding"/>
    <property type="evidence" value="ECO:0007669"/>
    <property type="project" value="InterPro"/>
</dbReference>
<gene>
    <name evidence="7" type="ORF">E1267_06055</name>
</gene>
<sequence>MDIRVLGPIEVCDSGAEIPIEGAQQQCVLGLLAASHGAYVPVDRLIEALWEEDPPKTAKTIVQLKVSQLRKTLGGRIASTTAGYSLAVPADEVDVCRFRRLAAEGRAANRPEDAAAAWERALSLWRGQPLQGVGTAWVDQRVRAPLTRERWDLVEEYASALIELGRHREVPALVQELRDEEPLRETPHALAMTALWHDGRTAEALELFHGVQRLLAGELGVDPGPRLRDLHQRIVEGHRPVVPRQLPRDVAGFVGRQAEITRVRELVREGRVAVVTGAAGIGKSALAVHVGHQVAPEFPDGQLHVDLNGYGQGEPLPPERVLPRLLGALGVPAPGSTAEQLDLYRSTLATRRVLLLLDNAADAEQVRPLLPGGSCGVIVTSRDTLRGLTLQGAQSVRLATLTPGEARDLLADLVGKDVVHTDPEAVAELAELCGHLPLALAIAGANLIGRVDLREYIKELHTDRWSTLAVEGDAQATVATAFASSYAALPDDARMLFRRFGLVPGCDFTAHSAARLAGTDPAAATRLLTRLASAHLVEEHTPGRYRLHDLVALYAREHCTAGEDDPTGLHAYYLHTARAAAPLLAPSIELLPLTPEDPPYDAEEFADADAATAWLEAEQHNLLAVMDHASGRVLWRLIETLRAFMYGTYQPELIAALAARGLAAAERDGDLAGQASMHHTQANARFVLNEPRAALRHYELAAEFYERIGWGTGTLLTLTNFVVATSSLGDFHEGAARHERIVRLWEALEPSTKLAATLENHAIVLLWSGRPREALEQQLRANRMRETLGEPSAWRARAGSIVGDIRLAMGDLDAAVEAFDQSLKSAHANQLPGTLSSAAMANHLKGDAARAADLARRAVQTARAGGLRSEYDEARSTLALVDDSIELGVRIAMLKEVVASYRYRTYPYLDTRARLWLAEVCLRGGRRAEAVEAAEQALDAATRHGLRRLEGLALTLLARADLLDGHLDAAREHATRAAEVHGEWGHRFDEAAARAVLDELLDQP</sequence>
<organism evidence="7 8">
    <name type="scientific">Nonomuraea longispora</name>
    <dbReference type="NCBI Taxonomy" id="1848320"/>
    <lineage>
        <taxon>Bacteria</taxon>
        <taxon>Bacillati</taxon>
        <taxon>Actinomycetota</taxon>
        <taxon>Actinomycetes</taxon>
        <taxon>Streptosporangiales</taxon>
        <taxon>Streptosporangiaceae</taxon>
        <taxon>Nonomuraea</taxon>
    </lineage>
</organism>
<evidence type="ECO:0000259" key="6">
    <source>
        <dbReference type="SMART" id="SM01043"/>
    </source>
</evidence>
<accession>A0A4R4NMI3</accession>
<evidence type="ECO:0000313" key="8">
    <source>
        <dbReference type="Proteomes" id="UP000295157"/>
    </source>
</evidence>
<comment type="similarity">
    <text evidence="1">Belongs to the AfsR/DnrI/RedD regulatory family.</text>
</comment>
<dbReference type="OrthoDB" id="5521887at2"/>
<dbReference type="PANTHER" id="PTHR35807:SF1">
    <property type="entry name" value="TRANSCRIPTIONAL REGULATOR REDD"/>
    <property type="match status" value="1"/>
</dbReference>
<feature type="domain" description="OmpR/PhoB-type" evidence="5">
    <location>
        <begin position="15"/>
        <end position="86"/>
    </location>
</feature>
<dbReference type="Proteomes" id="UP000295157">
    <property type="component" value="Unassembled WGS sequence"/>
</dbReference>
<dbReference type="SMART" id="SM00028">
    <property type="entry name" value="TPR"/>
    <property type="match status" value="5"/>
</dbReference>
<dbReference type="GO" id="GO:0006355">
    <property type="term" value="P:regulation of DNA-templated transcription"/>
    <property type="evidence" value="ECO:0007669"/>
    <property type="project" value="InterPro"/>
</dbReference>
<dbReference type="EMBL" id="SMJZ01000013">
    <property type="protein sequence ID" value="TDC09984.1"/>
    <property type="molecule type" value="Genomic_DNA"/>
</dbReference>